<accession>A0AA37SYH1</accession>
<dbReference type="EMBL" id="BSOT01000005">
    <property type="protein sequence ID" value="GLR70241.1"/>
    <property type="molecule type" value="Genomic_DNA"/>
</dbReference>
<reference evidence="1" key="1">
    <citation type="journal article" date="2014" name="Int. J. Syst. Evol. Microbiol.">
        <title>Complete genome sequence of Corynebacterium casei LMG S-19264T (=DSM 44701T), isolated from a smear-ripened cheese.</title>
        <authorList>
            <consortium name="US DOE Joint Genome Institute (JGI-PGF)"/>
            <person name="Walter F."/>
            <person name="Albersmeier A."/>
            <person name="Kalinowski J."/>
            <person name="Ruckert C."/>
        </authorList>
    </citation>
    <scope>NUCLEOTIDE SEQUENCE</scope>
    <source>
        <strain evidence="1">NBRC 110023</strain>
    </source>
</reference>
<proteinExistence type="predicted"/>
<reference evidence="1" key="2">
    <citation type="submission" date="2023-01" db="EMBL/GenBank/DDBJ databases">
        <title>Draft genome sequence of Agaribacter marinus strain NBRC 110023.</title>
        <authorList>
            <person name="Sun Q."/>
            <person name="Mori K."/>
        </authorList>
    </citation>
    <scope>NUCLEOTIDE SEQUENCE</scope>
    <source>
        <strain evidence="1">NBRC 110023</strain>
    </source>
</reference>
<evidence type="ECO:0000313" key="1">
    <source>
        <dbReference type="EMBL" id="GLR70241.1"/>
    </source>
</evidence>
<name>A0AA37SYH1_9ALTE</name>
<evidence type="ECO:0000313" key="2">
    <source>
        <dbReference type="Proteomes" id="UP001156601"/>
    </source>
</evidence>
<keyword evidence="2" id="KW-1185">Reference proteome</keyword>
<comment type="caution">
    <text evidence="1">The sequence shown here is derived from an EMBL/GenBank/DDBJ whole genome shotgun (WGS) entry which is preliminary data.</text>
</comment>
<dbReference type="PANTHER" id="PTHR35810">
    <property type="entry name" value="CYTOPLASMIC PROTEIN-RELATED"/>
    <property type="match status" value="1"/>
</dbReference>
<dbReference type="InterPro" id="IPR011204">
    <property type="entry name" value="Virulence_RhuM-like"/>
</dbReference>
<organism evidence="1 2">
    <name type="scientific">Agaribacter marinus</name>
    <dbReference type="NCBI Taxonomy" id="1431249"/>
    <lineage>
        <taxon>Bacteria</taxon>
        <taxon>Pseudomonadati</taxon>
        <taxon>Pseudomonadota</taxon>
        <taxon>Gammaproteobacteria</taxon>
        <taxon>Alteromonadales</taxon>
        <taxon>Alteromonadaceae</taxon>
        <taxon>Agaribacter</taxon>
    </lineage>
</organism>
<dbReference type="AlphaFoldDB" id="A0AA37SYH1"/>
<protein>
    <submittedName>
        <fullName evidence="1">Uncharacterized protein</fullName>
    </submittedName>
</protein>
<dbReference type="PANTHER" id="PTHR35810:SF1">
    <property type="entry name" value="CYTOPLASMIC PROTEIN"/>
    <property type="match status" value="1"/>
</dbReference>
<sequence>MDELQIYQSEDGALTLDVALTDDTVWLSLDQMTVLFDRNKSTVSRHINNIFNDDELERNSVVAKNATTAKDSKTYLVDYFNLDVIISVGYRVKFQQDVKFRQWATRTLKQHLLHGYTLDKKRLSENALELQKALELVKRASALPTHRAMGAGLIDIITKYTNTSLWCSGQ</sequence>
<gene>
    <name evidence="1" type="ORF">GCM10007852_11490</name>
</gene>
<dbReference type="Pfam" id="PF13310">
    <property type="entry name" value="Virulence_RhuM"/>
    <property type="match status" value="1"/>
</dbReference>
<dbReference type="Proteomes" id="UP001156601">
    <property type="component" value="Unassembled WGS sequence"/>
</dbReference>